<evidence type="ECO:0000256" key="6">
    <source>
        <dbReference type="ARBA" id="ARBA00022801"/>
    </source>
</evidence>
<accession>A0ABS3VIW0</accession>
<dbReference type="InterPro" id="IPR023416">
    <property type="entry name" value="Transthyretin/HIU_hydrolase_d"/>
</dbReference>
<dbReference type="SUPFAM" id="SSF49472">
    <property type="entry name" value="Transthyretin (synonym: prealbumin)"/>
    <property type="match status" value="1"/>
</dbReference>
<protein>
    <recommendedName>
        <fullName evidence="7">5-hydroxyisourate hydrolase</fullName>
        <shortName evidence="7">HIU hydrolase</shortName>
        <shortName evidence="7">HIUHase</shortName>
        <ecNumber evidence="7">3.5.2.17</ecNumber>
    </recommendedName>
</protein>
<keyword evidence="5 7" id="KW-0659">Purine metabolism</keyword>
<keyword evidence="6 7" id="KW-0378">Hydrolase</keyword>
<dbReference type="NCBIfam" id="TIGR02962">
    <property type="entry name" value="hdxy_isourate"/>
    <property type="match status" value="1"/>
</dbReference>
<evidence type="ECO:0000313" key="9">
    <source>
        <dbReference type="EMBL" id="MBO4204442.1"/>
    </source>
</evidence>
<comment type="function">
    <text evidence="2">Catalyzes the hydrolysis of 5-hydroxyisourate (HIU) to 2-oxo-4-hydroxy-4-carboxy-5-ureidoimidazoline (OHCU).</text>
</comment>
<organism evidence="9 10">
    <name type="scientific">Micromonospora echinofusca</name>
    <dbReference type="NCBI Taxonomy" id="47858"/>
    <lineage>
        <taxon>Bacteria</taxon>
        <taxon>Bacillati</taxon>
        <taxon>Actinomycetota</taxon>
        <taxon>Actinomycetes</taxon>
        <taxon>Micromonosporales</taxon>
        <taxon>Micromonosporaceae</taxon>
        <taxon>Micromonospora</taxon>
    </lineage>
</organism>
<dbReference type="EMBL" id="WVUH01000001">
    <property type="protein sequence ID" value="MBO4204442.1"/>
    <property type="molecule type" value="Genomic_DNA"/>
</dbReference>
<dbReference type="InterPro" id="IPR014306">
    <property type="entry name" value="Hydroxyisourate_hydrolase"/>
</dbReference>
<gene>
    <name evidence="9" type="primary">uraH</name>
    <name evidence="9" type="ORF">GSF22_00205</name>
</gene>
<dbReference type="GO" id="GO:0033971">
    <property type="term" value="F:hydroxyisourate hydrolase activity"/>
    <property type="evidence" value="ECO:0007669"/>
    <property type="project" value="UniProtKB-EC"/>
</dbReference>
<evidence type="ECO:0000259" key="8">
    <source>
        <dbReference type="Pfam" id="PF00576"/>
    </source>
</evidence>
<sequence>MNLSTHVLDTSVGEPVAGLPVSLHRLDGRGWTALAAGVTDSDGRWEHLVDWYAGRHRLTFDISAHRGAGTFFPCVAVEFDVTGADRRTHIPLLISEFGYTTYRGC</sequence>
<reference evidence="9 10" key="1">
    <citation type="submission" date="2019-12" db="EMBL/GenBank/DDBJ databases">
        <title>Whole genome sequencing of endophytic Actinobacterium Micromonospora sp. MPMI6T.</title>
        <authorList>
            <person name="Evv R."/>
            <person name="Podile A.R."/>
        </authorList>
    </citation>
    <scope>NUCLEOTIDE SEQUENCE [LARGE SCALE GENOMIC DNA]</scope>
    <source>
        <strain evidence="9 10">MPMI6</strain>
    </source>
</reference>
<evidence type="ECO:0000256" key="4">
    <source>
        <dbReference type="ARBA" id="ARBA00011881"/>
    </source>
</evidence>
<evidence type="ECO:0000256" key="7">
    <source>
        <dbReference type="RuleBase" id="RU361270"/>
    </source>
</evidence>
<dbReference type="InterPro" id="IPR036817">
    <property type="entry name" value="Transthyretin/HIU_hydrolase_sf"/>
</dbReference>
<evidence type="ECO:0000256" key="2">
    <source>
        <dbReference type="ARBA" id="ARBA00002704"/>
    </source>
</evidence>
<dbReference type="Pfam" id="PF00576">
    <property type="entry name" value="Transthyretin"/>
    <property type="match status" value="1"/>
</dbReference>
<comment type="similarity">
    <text evidence="3 7">Belongs to the transthyretin family. 5-hydroxyisourate hydrolase subfamily.</text>
</comment>
<evidence type="ECO:0000256" key="5">
    <source>
        <dbReference type="ARBA" id="ARBA00022631"/>
    </source>
</evidence>
<proteinExistence type="inferred from homology"/>
<evidence type="ECO:0000256" key="1">
    <source>
        <dbReference type="ARBA" id="ARBA00001043"/>
    </source>
</evidence>
<dbReference type="EC" id="3.5.2.17" evidence="7"/>
<keyword evidence="10" id="KW-1185">Reference proteome</keyword>
<dbReference type="RefSeq" id="WP_208810521.1">
    <property type="nucleotide sequence ID" value="NZ_WVUH01000001.1"/>
</dbReference>
<comment type="catalytic activity">
    <reaction evidence="1 7">
        <text>5-hydroxyisourate + H2O = 5-hydroxy-2-oxo-4-ureido-2,5-dihydro-1H-imidazole-5-carboxylate + H(+)</text>
        <dbReference type="Rhea" id="RHEA:23736"/>
        <dbReference type="ChEBI" id="CHEBI:15377"/>
        <dbReference type="ChEBI" id="CHEBI:15378"/>
        <dbReference type="ChEBI" id="CHEBI:18072"/>
        <dbReference type="ChEBI" id="CHEBI:58639"/>
        <dbReference type="EC" id="3.5.2.17"/>
    </reaction>
</comment>
<name>A0ABS3VIW0_MICEH</name>
<feature type="domain" description="Transthyretin/hydroxyisourate hydrolase" evidence="8">
    <location>
        <begin position="3"/>
        <end position="104"/>
    </location>
</feature>
<comment type="caution">
    <text evidence="9">The sequence shown here is derived from an EMBL/GenBank/DDBJ whole genome shotgun (WGS) entry which is preliminary data.</text>
</comment>
<comment type="subunit">
    <text evidence="4 7">Homotetramer.</text>
</comment>
<dbReference type="Proteomes" id="UP000823521">
    <property type="component" value="Unassembled WGS sequence"/>
</dbReference>
<evidence type="ECO:0000313" key="10">
    <source>
        <dbReference type="Proteomes" id="UP000823521"/>
    </source>
</evidence>
<dbReference type="PANTHER" id="PTHR10395">
    <property type="entry name" value="URICASE AND TRANSTHYRETIN-RELATED"/>
    <property type="match status" value="1"/>
</dbReference>
<evidence type="ECO:0000256" key="3">
    <source>
        <dbReference type="ARBA" id="ARBA00009850"/>
    </source>
</evidence>
<dbReference type="PANTHER" id="PTHR10395:SF7">
    <property type="entry name" value="5-HYDROXYISOURATE HYDROLASE"/>
    <property type="match status" value="1"/>
</dbReference>
<dbReference type="Gene3D" id="2.60.40.180">
    <property type="entry name" value="Transthyretin/hydroxyisourate hydrolase domain"/>
    <property type="match status" value="1"/>
</dbReference>